<dbReference type="Gene3D" id="3.40.1000.10">
    <property type="entry name" value="Mog1/PsbP, alpha/beta/alpha sandwich"/>
    <property type="match status" value="1"/>
</dbReference>
<dbReference type="OrthoDB" id="582007at2"/>
<name>A0A1Z4GPS6_9CYAN</name>
<accession>A0A1Z4GPS6</accession>
<dbReference type="AlphaFoldDB" id="A0A1Z4GPS6"/>
<dbReference type="Proteomes" id="UP000218287">
    <property type="component" value="Chromosome"/>
</dbReference>
<evidence type="ECO:0000313" key="1">
    <source>
        <dbReference type="EMBL" id="BAY19477.1"/>
    </source>
</evidence>
<organism evidence="1 2">
    <name type="scientific">Anabaenopsis circularis NIES-21</name>
    <dbReference type="NCBI Taxonomy" id="1085406"/>
    <lineage>
        <taxon>Bacteria</taxon>
        <taxon>Bacillati</taxon>
        <taxon>Cyanobacteriota</taxon>
        <taxon>Cyanophyceae</taxon>
        <taxon>Nostocales</taxon>
        <taxon>Nodulariaceae</taxon>
        <taxon>Anabaenopsis</taxon>
    </lineage>
</organism>
<protein>
    <submittedName>
        <fullName evidence="1">Uncharacterized protein</fullName>
    </submittedName>
</protein>
<keyword evidence="2" id="KW-1185">Reference proteome</keyword>
<sequence length="163" mass="19058">MNDPVIFERHFSDKLGISLEIPQTWQKIEKQYLDEQTEGYFYPAKLVHNPQIFIKKIVIPDAEEHDYNFAELADELLQLPLQKLQPEQFEIITQTQTKVDNYPARLDIFVFQSPDVELPITQYQVCWQNHQTVYGLIAMVESTEELQYLPIFAAVAGSIHCEQ</sequence>
<gene>
    <name evidence="1" type="ORF">NIES21_53400</name>
</gene>
<reference evidence="1 2" key="1">
    <citation type="submission" date="2017-06" db="EMBL/GenBank/DDBJ databases">
        <title>Genome sequencing of cyanobaciteial culture collection at National Institute for Environmental Studies (NIES).</title>
        <authorList>
            <person name="Hirose Y."/>
            <person name="Shimura Y."/>
            <person name="Fujisawa T."/>
            <person name="Nakamura Y."/>
            <person name="Kawachi M."/>
        </authorList>
    </citation>
    <scope>NUCLEOTIDE SEQUENCE [LARGE SCALE GENOMIC DNA]</scope>
    <source>
        <strain evidence="1 2">NIES-21</strain>
    </source>
</reference>
<evidence type="ECO:0000313" key="2">
    <source>
        <dbReference type="Proteomes" id="UP000218287"/>
    </source>
</evidence>
<dbReference type="EMBL" id="AP018174">
    <property type="protein sequence ID" value="BAY19477.1"/>
    <property type="molecule type" value="Genomic_DNA"/>
</dbReference>
<proteinExistence type="predicted"/>